<protein>
    <recommendedName>
        <fullName evidence="1">AraC effector-binding domain-containing protein</fullName>
    </recommendedName>
</protein>
<dbReference type="AlphaFoldDB" id="A0A2S8FXW2"/>
<dbReference type="InterPro" id="IPR023393">
    <property type="entry name" value="START-like_dom_sf"/>
</dbReference>
<dbReference type="Pfam" id="PF06445">
    <property type="entry name" value="GyrI-like"/>
    <property type="match status" value="1"/>
</dbReference>
<organism evidence="2 3">
    <name type="scientific">Blastopirellula marina</name>
    <dbReference type="NCBI Taxonomy" id="124"/>
    <lineage>
        <taxon>Bacteria</taxon>
        <taxon>Pseudomonadati</taxon>
        <taxon>Planctomycetota</taxon>
        <taxon>Planctomycetia</taxon>
        <taxon>Pirellulales</taxon>
        <taxon>Pirellulaceae</taxon>
        <taxon>Blastopirellula</taxon>
    </lineage>
</organism>
<dbReference type="CDD" id="cd07818">
    <property type="entry name" value="SRPBCC_1"/>
    <property type="match status" value="1"/>
</dbReference>
<gene>
    <name evidence="2" type="ORF">C5Y96_07490</name>
</gene>
<dbReference type="SUPFAM" id="SSF55136">
    <property type="entry name" value="Probable bacterial effector-binding domain"/>
    <property type="match status" value="1"/>
</dbReference>
<proteinExistence type="predicted"/>
<dbReference type="EMBL" id="PUIA01000017">
    <property type="protein sequence ID" value="PQO36993.1"/>
    <property type="molecule type" value="Genomic_DNA"/>
</dbReference>
<evidence type="ECO:0000259" key="1">
    <source>
        <dbReference type="SMART" id="SM00871"/>
    </source>
</evidence>
<dbReference type="InterPro" id="IPR011256">
    <property type="entry name" value="Reg_factor_effector_dom_sf"/>
</dbReference>
<dbReference type="Gene3D" id="3.30.530.20">
    <property type="match status" value="1"/>
</dbReference>
<dbReference type="SUPFAM" id="SSF55961">
    <property type="entry name" value="Bet v1-like"/>
    <property type="match status" value="1"/>
</dbReference>
<comment type="caution">
    <text evidence="2">The sequence shown here is derived from an EMBL/GenBank/DDBJ whole genome shotgun (WGS) entry which is preliminary data.</text>
</comment>
<dbReference type="InterPro" id="IPR010499">
    <property type="entry name" value="AraC_E-bd"/>
</dbReference>
<dbReference type="SMART" id="SM00871">
    <property type="entry name" value="AraC_E_bind"/>
    <property type="match status" value="1"/>
</dbReference>
<dbReference type="Pfam" id="PF10604">
    <property type="entry name" value="Polyketide_cyc2"/>
    <property type="match status" value="1"/>
</dbReference>
<dbReference type="OrthoDB" id="9807923at2"/>
<feature type="domain" description="AraC effector-binding" evidence="1">
    <location>
        <begin position="157"/>
        <end position="310"/>
    </location>
</feature>
<evidence type="ECO:0000313" key="2">
    <source>
        <dbReference type="EMBL" id="PQO36993.1"/>
    </source>
</evidence>
<dbReference type="RefSeq" id="WP_105351532.1">
    <property type="nucleotide sequence ID" value="NZ_PUIA01000017.1"/>
</dbReference>
<dbReference type="Gene3D" id="3.20.80.10">
    <property type="entry name" value="Regulatory factor, effector binding domain"/>
    <property type="match status" value="1"/>
</dbReference>
<accession>A0A2S8FXW2</accession>
<dbReference type="InterPro" id="IPR019587">
    <property type="entry name" value="Polyketide_cyclase/dehydratase"/>
</dbReference>
<reference evidence="2 3" key="1">
    <citation type="submission" date="2018-02" db="EMBL/GenBank/DDBJ databases">
        <title>Comparative genomes isolates from brazilian mangrove.</title>
        <authorList>
            <person name="Araujo J.E."/>
            <person name="Taketani R.G."/>
            <person name="Silva M.C.P."/>
            <person name="Loureco M.V."/>
            <person name="Andreote F.D."/>
        </authorList>
    </citation>
    <scope>NUCLEOTIDE SEQUENCE [LARGE SCALE GENOMIC DNA]</scope>
    <source>
        <strain evidence="2 3">HEX-2 MGV</strain>
    </source>
</reference>
<dbReference type="Proteomes" id="UP000240009">
    <property type="component" value="Unassembled WGS sequence"/>
</dbReference>
<evidence type="ECO:0000313" key="3">
    <source>
        <dbReference type="Proteomes" id="UP000240009"/>
    </source>
</evidence>
<sequence length="310" mass="35093">MPRFHVEKSIEIAAPPQTVYEKVVDYATWTIWSPWLCAEPDAHVTVSENSNSQGSLYKWSGEVVGAGELEHFKLDPHRRIEDEIRFFKPFASKSNVVFDVEPSGLGTKLTWQMDGSLPWFMFWMTGMMKGFIGMDYDRGLKMLKEWIETGTINSKTNILGIQKVGPVYMAGLRRTSSLKDIGGTMQGAMGQMMDLYARHNLPSDGPLMAAYHKFDIGKQTCEFTIGKILPSGDIDAPAPLEKWLCPQTDAFCVEHLGDYNHLGNGWSAANQHVRYKKLKQRGCSAFEIYENNPDETPIDQLRTKIYLPLK</sequence>
<dbReference type="InterPro" id="IPR029442">
    <property type="entry name" value="GyrI-like"/>
</dbReference>
<name>A0A2S8FXW2_9BACT</name>